<evidence type="ECO:0000259" key="2">
    <source>
        <dbReference type="Pfam" id="PF02625"/>
    </source>
</evidence>
<dbReference type="InterPro" id="IPR003777">
    <property type="entry name" value="XdhC_CoxI"/>
</dbReference>
<evidence type="ECO:0000313" key="5">
    <source>
        <dbReference type="Proteomes" id="UP000062833"/>
    </source>
</evidence>
<name>A0A0M4QDU2_9MICC</name>
<feature type="domain" description="XdhC Rossmann" evidence="3">
    <location>
        <begin position="203"/>
        <end position="350"/>
    </location>
</feature>
<dbReference type="Proteomes" id="UP000062833">
    <property type="component" value="Chromosome"/>
</dbReference>
<feature type="domain" description="XdhC- CoxI" evidence="2">
    <location>
        <begin position="13"/>
        <end position="78"/>
    </location>
</feature>
<gene>
    <name evidence="4" type="ORF">AOC05_01010</name>
</gene>
<dbReference type="InterPro" id="IPR027051">
    <property type="entry name" value="XdhC_Rossmann_dom"/>
</dbReference>
<evidence type="ECO:0000256" key="1">
    <source>
        <dbReference type="SAM" id="MobiDB-lite"/>
    </source>
</evidence>
<dbReference type="RefSeq" id="WP_062004902.1">
    <property type="nucleotide sequence ID" value="NZ_CP012677.1"/>
</dbReference>
<dbReference type="PANTHER" id="PTHR30388:SF4">
    <property type="entry name" value="MOLYBDENUM COFACTOR INSERTION CHAPERONE PAOD"/>
    <property type="match status" value="1"/>
</dbReference>
<dbReference type="AlphaFoldDB" id="A0A0M4QDU2"/>
<proteinExistence type="predicted"/>
<dbReference type="PANTHER" id="PTHR30388">
    <property type="entry name" value="ALDEHYDE OXIDOREDUCTASE MOLYBDENUM COFACTOR ASSEMBLY PROTEIN"/>
    <property type="match status" value="1"/>
</dbReference>
<feature type="region of interest" description="Disordered" evidence="1">
    <location>
        <begin position="362"/>
        <end position="389"/>
    </location>
</feature>
<dbReference type="PATRIC" id="fig|656366.3.peg.223"/>
<reference evidence="5" key="1">
    <citation type="submission" date="2015-09" db="EMBL/GenBank/DDBJ databases">
        <title>Complete genome of Arthrobacter alpinus strain R3.8.</title>
        <authorList>
            <person name="See-Too W.S."/>
            <person name="Chan K.G."/>
        </authorList>
    </citation>
    <scope>NUCLEOTIDE SEQUENCE [LARGE SCALE GENOMIC DNA]</scope>
    <source>
        <strain evidence="5">R3.8</strain>
    </source>
</reference>
<organism evidence="4 5">
    <name type="scientific">Arthrobacter alpinus</name>
    <dbReference type="NCBI Taxonomy" id="656366"/>
    <lineage>
        <taxon>Bacteria</taxon>
        <taxon>Bacillati</taxon>
        <taxon>Actinomycetota</taxon>
        <taxon>Actinomycetes</taxon>
        <taxon>Micrococcales</taxon>
        <taxon>Micrococcaceae</taxon>
        <taxon>Arthrobacter</taxon>
    </lineage>
</organism>
<accession>A0A0M4QDU2</accession>
<dbReference type="EMBL" id="CP012677">
    <property type="protein sequence ID" value="ALE91267.1"/>
    <property type="molecule type" value="Genomic_DNA"/>
</dbReference>
<evidence type="ECO:0000313" key="4">
    <source>
        <dbReference type="EMBL" id="ALE91267.1"/>
    </source>
</evidence>
<keyword evidence="5" id="KW-1185">Reference proteome</keyword>
<dbReference type="Pfam" id="PF13478">
    <property type="entry name" value="XdhC_C"/>
    <property type="match status" value="1"/>
</dbReference>
<protein>
    <submittedName>
        <fullName evidence="4">XshC-Cox1 family protein</fullName>
    </submittedName>
</protein>
<dbReference type="InterPro" id="IPR052698">
    <property type="entry name" value="MoCofactor_Util/Proc"/>
</dbReference>
<feature type="domain" description="XdhC- CoxI" evidence="2">
    <location>
        <begin position="119"/>
        <end position="180"/>
    </location>
</feature>
<dbReference type="OrthoDB" id="9815497at2"/>
<dbReference type="KEGG" id="aaq:AOC05_01010"/>
<dbReference type="Pfam" id="PF02625">
    <property type="entry name" value="XdhC_CoxI"/>
    <property type="match status" value="2"/>
</dbReference>
<sequence>MRDVLAELKSEWELGNTAGLATVVRTYKSAPRLAGASMLVTRDGRAVGSVSGGCVEGAVYELAREMEHTGTAVLQRYGVSDDDAFSVGLTCGGILDIFVEPVSPATFPELEAVWDDIGAGRPVAVATVIRHPSADWVGRRLVVRPADSDGSLGHASADHAVAEDARGLLAAGRTSTLGYGPQGQRRGEGMEIFVASYAPRPRMLIFGAIDFAAAVASQGSLLGYDVTVCDARNIFATAARFPDADQVIVDWPHRYLKGQLEAGLLDGRTVICVLTHDPKFDVPLLEIALRIPALAFVGAMGSRRTHEDRMERLVQSGLRAEELARLSSPIGLDLGSRTPQETAVSIVAEIISKQWGGSGEPLSGISGSIHGSSHESREPWPSIEINSKK</sequence>
<evidence type="ECO:0000259" key="3">
    <source>
        <dbReference type="Pfam" id="PF13478"/>
    </source>
</evidence>
<dbReference type="Gene3D" id="3.40.50.720">
    <property type="entry name" value="NAD(P)-binding Rossmann-like Domain"/>
    <property type="match status" value="1"/>
</dbReference>